<dbReference type="RefSeq" id="WP_153548045.1">
    <property type="nucleotide sequence ID" value="NZ_WIXK01000005.1"/>
</dbReference>
<gene>
    <name evidence="1" type="ORF">GG681_10940</name>
</gene>
<reference evidence="1 2" key="1">
    <citation type="submission" date="2019-10" db="EMBL/GenBank/DDBJ databases">
        <title>Epibacterium sp. nov., isolated from seawater.</title>
        <authorList>
            <person name="Zhang X."/>
            <person name="Li N."/>
        </authorList>
    </citation>
    <scope>NUCLEOTIDE SEQUENCE [LARGE SCALE GENOMIC DNA]</scope>
    <source>
        <strain evidence="1 2">SM1969</strain>
    </source>
</reference>
<sequence length="94" mass="10466">MTCPPNKTDALASPRPSLSIDWEAYAAMLEECDMPLEQQKELIETLWGIVVTFVDLGFDLNPVQQICGEAGDLGQEEPLDVVSLINQKTTREEE</sequence>
<protein>
    <submittedName>
        <fullName evidence="1">Uncharacterized protein</fullName>
    </submittedName>
</protein>
<comment type="caution">
    <text evidence="1">The sequence shown here is derived from an EMBL/GenBank/DDBJ whole genome shotgun (WGS) entry which is preliminary data.</text>
</comment>
<name>A0A844B187_9RHOB</name>
<organism evidence="1 2">
    <name type="scientific">Tritonibacter aquimaris</name>
    <dbReference type="NCBI Taxonomy" id="2663379"/>
    <lineage>
        <taxon>Bacteria</taxon>
        <taxon>Pseudomonadati</taxon>
        <taxon>Pseudomonadota</taxon>
        <taxon>Alphaproteobacteria</taxon>
        <taxon>Rhodobacterales</taxon>
        <taxon>Paracoccaceae</taxon>
        <taxon>Tritonibacter</taxon>
    </lineage>
</organism>
<proteinExistence type="predicted"/>
<dbReference type="AlphaFoldDB" id="A0A844B187"/>
<evidence type="ECO:0000313" key="1">
    <source>
        <dbReference type="EMBL" id="MQY43156.1"/>
    </source>
</evidence>
<dbReference type="EMBL" id="WIXK01000005">
    <property type="protein sequence ID" value="MQY43156.1"/>
    <property type="molecule type" value="Genomic_DNA"/>
</dbReference>
<accession>A0A844B187</accession>
<evidence type="ECO:0000313" key="2">
    <source>
        <dbReference type="Proteomes" id="UP000436694"/>
    </source>
</evidence>
<dbReference type="Proteomes" id="UP000436694">
    <property type="component" value="Unassembled WGS sequence"/>
</dbReference>
<keyword evidence="2" id="KW-1185">Reference proteome</keyword>